<keyword evidence="4" id="KW-1185">Reference proteome</keyword>
<dbReference type="InterPro" id="IPR001849">
    <property type="entry name" value="PH_domain"/>
</dbReference>
<protein>
    <recommendedName>
        <fullName evidence="2">PH domain-containing protein</fullName>
    </recommendedName>
</protein>
<feature type="compositionally biased region" description="Basic and acidic residues" evidence="1">
    <location>
        <begin position="122"/>
        <end position="151"/>
    </location>
</feature>
<accession>A0A9P6KYZ2</accession>
<evidence type="ECO:0000256" key="1">
    <source>
        <dbReference type="SAM" id="MobiDB-lite"/>
    </source>
</evidence>
<evidence type="ECO:0000313" key="4">
    <source>
        <dbReference type="Proteomes" id="UP000740883"/>
    </source>
</evidence>
<dbReference type="OrthoDB" id="2190266at2759"/>
<dbReference type="AlphaFoldDB" id="A0A9P6KYZ2"/>
<dbReference type="EMBL" id="SBJO01000186">
    <property type="protein sequence ID" value="KAF9762324.1"/>
    <property type="molecule type" value="Genomic_DNA"/>
</dbReference>
<reference evidence="3 4" key="1">
    <citation type="journal article" date="2020" name="Genome Biol. Evol.">
        <title>Comparative genomics of strictly vertically transmitted, feminizing microsporidia endosymbionts of amphipod crustaceans.</title>
        <authorList>
            <person name="Cormier A."/>
            <person name="Chebbi M.A."/>
            <person name="Giraud I."/>
            <person name="Wattier R."/>
            <person name="Teixeira M."/>
            <person name="Gilbert C."/>
            <person name="Rigaud T."/>
            <person name="Cordaux R."/>
        </authorList>
    </citation>
    <scope>NUCLEOTIDE SEQUENCE [LARGE SCALE GENOMIC DNA]</scope>
    <source>
        <strain evidence="3 4">Ou3-Ou53</strain>
    </source>
</reference>
<proteinExistence type="predicted"/>
<feature type="domain" description="PH" evidence="2">
    <location>
        <begin position="302"/>
        <end position="471"/>
    </location>
</feature>
<dbReference type="SMART" id="SM00233">
    <property type="entry name" value="PH"/>
    <property type="match status" value="1"/>
</dbReference>
<name>A0A9P6KYZ2_9MICR</name>
<gene>
    <name evidence="3" type="ORF">NGRA_2097</name>
</gene>
<organism evidence="3 4">
    <name type="scientific">Nosema granulosis</name>
    <dbReference type="NCBI Taxonomy" id="83296"/>
    <lineage>
        <taxon>Eukaryota</taxon>
        <taxon>Fungi</taxon>
        <taxon>Fungi incertae sedis</taxon>
        <taxon>Microsporidia</taxon>
        <taxon>Nosematidae</taxon>
        <taxon>Nosema</taxon>
    </lineage>
</organism>
<evidence type="ECO:0000313" key="3">
    <source>
        <dbReference type="EMBL" id="KAF9762324.1"/>
    </source>
</evidence>
<dbReference type="SUPFAM" id="SSF50729">
    <property type="entry name" value="PH domain-like"/>
    <property type="match status" value="1"/>
</dbReference>
<evidence type="ECO:0000259" key="2">
    <source>
        <dbReference type="SMART" id="SM00233"/>
    </source>
</evidence>
<feature type="region of interest" description="Disordered" evidence="1">
    <location>
        <begin position="120"/>
        <end position="151"/>
    </location>
</feature>
<sequence>MNKKEQSSQDSSESNKSKNFRRFIVSDSYDEMKFIDDWITYAEMYKNEKDKSQSRYDDSHPFTDSCIPDVTTHFKVEEDSSFSSVMDLYLNDDTKYLTSSEQTDSQSAYHSESTLDIIELWNTKERPDEDSHEKESYTDSENESRNADEKVEDKSVVHLVRVFSKDSKPEKASQTELKVSLKTAFCSHNKSKIRINTVEHPTILNLETSKKACSKKIRLNSHRSIVEDAIITPKEEQEVENEEFEYIEPIETDNLLIEAEKRTIQQNKRSSNDVPLRRFFIETEESQILMRDAFQLNDLKKKVILGELTKRGNNGHYQKNWFQLRENFFTCFNGKKNLISPNDVPQERLGDIEHPDDPLSFLSKKYSIDLLSSRILLCKKKGKRDFFTCFSENIPAEEDLVDVTDIVITNIQEAVYGYRVFLQKDNQKAEITMSCLNFCLKTNDGYRFYKPDSIEDFLKWMIAFRFRLGQIELEIGL</sequence>
<dbReference type="Proteomes" id="UP000740883">
    <property type="component" value="Unassembled WGS sequence"/>
</dbReference>
<comment type="caution">
    <text evidence="3">The sequence shown here is derived from an EMBL/GenBank/DDBJ whole genome shotgun (WGS) entry which is preliminary data.</text>
</comment>